<dbReference type="InterPro" id="IPR001715">
    <property type="entry name" value="CH_dom"/>
</dbReference>
<dbReference type="SUPFAM" id="SSF47576">
    <property type="entry name" value="Calponin-homology domain, CH-domain"/>
    <property type="match status" value="1"/>
</dbReference>
<keyword evidence="7" id="KW-0206">Cytoskeleton</keyword>
<dbReference type="Gene3D" id="1.10.418.10">
    <property type="entry name" value="Calponin-like domain"/>
    <property type="match status" value="2"/>
</dbReference>
<evidence type="ECO:0000256" key="4">
    <source>
        <dbReference type="ARBA" id="ARBA00022737"/>
    </source>
</evidence>
<proteinExistence type="inferred from homology"/>
<name>A0AA85K442_TRIRE</name>
<dbReference type="GO" id="GO:0005737">
    <property type="term" value="C:cytoplasm"/>
    <property type="evidence" value="ECO:0007669"/>
    <property type="project" value="TreeGrafter"/>
</dbReference>
<dbReference type="GO" id="GO:0030031">
    <property type="term" value="P:cell projection assembly"/>
    <property type="evidence" value="ECO:0007669"/>
    <property type="project" value="TreeGrafter"/>
</dbReference>
<dbReference type="SMART" id="SM00033">
    <property type="entry name" value="CH"/>
    <property type="match status" value="2"/>
</dbReference>
<evidence type="ECO:0000256" key="7">
    <source>
        <dbReference type="ARBA" id="ARBA00023212"/>
    </source>
</evidence>
<evidence type="ECO:0000259" key="9">
    <source>
        <dbReference type="PROSITE" id="PS50021"/>
    </source>
</evidence>
<dbReference type="GO" id="GO:0071963">
    <property type="term" value="P:establishment or maintenance of cell polarity regulating cell shape"/>
    <property type="evidence" value="ECO:0007669"/>
    <property type="project" value="TreeGrafter"/>
</dbReference>
<reference evidence="10" key="1">
    <citation type="submission" date="2022-06" db="EMBL/GenBank/DDBJ databases">
        <authorList>
            <person name="Berger JAMES D."/>
            <person name="Berger JAMES D."/>
        </authorList>
    </citation>
    <scope>NUCLEOTIDE SEQUENCE [LARGE SCALE GENOMIC DNA]</scope>
</reference>
<dbReference type="GO" id="GO:0003779">
    <property type="term" value="F:actin binding"/>
    <property type="evidence" value="ECO:0007669"/>
    <property type="project" value="UniProtKB-KW"/>
</dbReference>
<dbReference type="GO" id="GO:0034446">
    <property type="term" value="P:substrate adhesion-dependent cell spreading"/>
    <property type="evidence" value="ECO:0007669"/>
    <property type="project" value="TreeGrafter"/>
</dbReference>
<evidence type="ECO:0000256" key="2">
    <source>
        <dbReference type="ARBA" id="ARBA00005666"/>
    </source>
</evidence>
<comment type="similarity">
    <text evidence="2">Belongs to the parvin family.</text>
</comment>
<feature type="domain" description="Calponin-homology (CH)" evidence="9">
    <location>
        <begin position="239"/>
        <end position="346"/>
    </location>
</feature>
<evidence type="ECO:0000313" key="10">
    <source>
        <dbReference type="Proteomes" id="UP000050795"/>
    </source>
</evidence>
<dbReference type="PANTHER" id="PTHR12114:SF4">
    <property type="entry name" value="GH23568P"/>
    <property type="match status" value="1"/>
</dbReference>
<comment type="subcellular location">
    <subcellularLocation>
        <location evidence="1">Cytoplasm</location>
        <location evidence="1">Cytoskeleton</location>
    </subcellularLocation>
</comment>
<keyword evidence="3" id="KW-0963">Cytoplasm</keyword>
<accession>A0AA85K442</accession>
<dbReference type="FunFam" id="1.10.418.10:FF:000011">
    <property type="entry name" value="Parvin, beta"/>
    <property type="match status" value="1"/>
</dbReference>
<keyword evidence="4" id="KW-0677">Repeat</keyword>
<keyword evidence="6" id="KW-0009">Actin-binding</keyword>
<keyword evidence="5" id="KW-0130">Cell adhesion</keyword>
<evidence type="ECO:0000256" key="5">
    <source>
        <dbReference type="ARBA" id="ARBA00022889"/>
    </source>
</evidence>
<sequence length="415" mass="47690">MTTLAGLKSHDSILSKLDTFKRKKKARLEVEELTKESRQAIEMAVSALSTDDPKQYQLEEGQERSFIEKSSQNSESVKNLLEKLLTWINNELSEQRILVRDIQEDLYDGQLLQKLVEKLAKIKLDHPELTQSEIGQLQRLRGVLQTVNEILHVSESWASQRWTAERIHQKDLVAILRLLVAIARQFEPQMRFQPGIFLTVIIARKLNGKLEYRYEREYITEFTEKLPAGNPLDAISEHHMVLQAVVAFINAYLEQVGFHVTDLSKDFRDGVLLILLMGLIEGYFVPFYAYHPTPTTEEMCLSNVKLGFELIQAAGMIEPPAKPEDIVAGDTSAILRVLYGIYSYCAHMEEDEQQLQQLQQHEHQHQQHRHEITNIHEQDEIDESQRNTNMMMMVNTDNAGNASPVVQTRGATNFL</sequence>
<dbReference type="PIRSF" id="PIRSF039131">
    <property type="entry name" value="Parvin"/>
    <property type="match status" value="1"/>
</dbReference>
<feature type="domain" description="Calponin-homology (CH)" evidence="9">
    <location>
        <begin position="78"/>
        <end position="187"/>
    </location>
</feature>
<dbReference type="GO" id="GO:0015629">
    <property type="term" value="C:actin cytoskeleton"/>
    <property type="evidence" value="ECO:0007669"/>
    <property type="project" value="TreeGrafter"/>
</dbReference>
<dbReference type="GO" id="GO:0030036">
    <property type="term" value="P:actin cytoskeleton organization"/>
    <property type="evidence" value="ECO:0007669"/>
    <property type="project" value="InterPro"/>
</dbReference>
<dbReference type="InterPro" id="IPR028433">
    <property type="entry name" value="Parvin"/>
</dbReference>
<protein>
    <recommendedName>
        <fullName evidence="9">Calponin-homology (CH) domain-containing protein</fullName>
    </recommendedName>
</protein>
<dbReference type="AlphaFoldDB" id="A0AA85K442"/>
<evidence type="ECO:0000256" key="3">
    <source>
        <dbReference type="ARBA" id="ARBA00022490"/>
    </source>
</evidence>
<dbReference type="PROSITE" id="PS50021">
    <property type="entry name" value="CH"/>
    <property type="match status" value="2"/>
</dbReference>
<organism evidence="10 11">
    <name type="scientific">Trichobilharzia regenti</name>
    <name type="common">Nasal bird schistosome</name>
    <dbReference type="NCBI Taxonomy" id="157069"/>
    <lineage>
        <taxon>Eukaryota</taxon>
        <taxon>Metazoa</taxon>
        <taxon>Spiralia</taxon>
        <taxon>Lophotrochozoa</taxon>
        <taxon>Platyhelminthes</taxon>
        <taxon>Trematoda</taxon>
        <taxon>Digenea</taxon>
        <taxon>Strigeidida</taxon>
        <taxon>Schistosomatoidea</taxon>
        <taxon>Schistosomatidae</taxon>
        <taxon>Trichobilharzia</taxon>
    </lineage>
</organism>
<evidence type="ECO:0000256" key="8">
    <source>
        <dbReference type="SAM" id="Coils"/>
    </source>
</evidence>
<dbReference type="GO" id="GO:0005925">
    <property type="term" value="C:focal adhesion"/>
    <property type="evidence" value="ECO:0007669"/>
    <property type="project" value="TreeGrafter"/>
</dbReference>
<dbReference type="WBParaSite" id="TREG1_61550.1">
    <property type="protein sequence ID" value="TREG1_61550.1"/>
    <property type="gene ID" value="TREG1_61550"/>
</dbReference>
<dbReference type="Proteomes" id="UP000050795">
    <property type="component" value="Unassembled WGS sequence"/>
</dbReference>
<dbReference type="Pfam" id="PF00307">
    <property type="entry name" value="CH"/>
    <property type="match status" value="2"/>
</dbReference>
<evidence type="ECO:0000256" key="6">
    <source>
        <dbReference type="ARBA" id="ARBA00023203"/>
    </source>
</evidence>
<evidence type="ECO:0000256" key="1">
    <source>
        <dbReference type="ARBA" id="ARBA00004245"/>
    </source>
</evidence>
<reference evidence="11 12" key="2">
    <citation type="submission" date="2023-11" db="UniProtKB">
        <authorList>
            <consortium name="WormBaseParasite"/>
        </authorList>
    </citation>
    <scope>IDENTIFICATION</scope>
</reference>
<evidence type="ECO:0000313" key="12">
    <source>
        <dbReference type="WBParaSite" id="TREG1_61550.3"/>
    </source>
</evidence>
<dbReference type="PANTHER" id="PTHR12114">
    <property type="entry name" value="PARVIN"/>
    <property type="match status" value="1"/>
</dbReference>
<evidence type="ECO:0000313" key="11">
    <source>
        <dbReference type="WBParaSite" id="TREG1_61550.1"/>
    </source>
</evidence>
<dbReference type="WBParaSite" id="TREG1_61550.3">
    <property type="protein sequence ID" value="TREG1_61550.3"/>
    <property type="gene ID" value="TREG1_61550"/>
</dbReference>
<feature type="coiled-coil region" evidence="8">
    <location>
        <begin position="348"/>
        <end position="378"/>
    </location>
</feature>
<dbReference type="InterPro" id="IPR036872">
    <property type="entry name" value="CH_dom_sf"/>
</dbReference>
<keyword evidence="8" id="KW-0175">Coiled coil</keyword>
<keyword evidence="10" id="KW-1185">Reference proteome</keyword>